<evidence type="ECO:0000313" key="1">
    <source>
        <dbReference type="EMBL" id="GFO84159.1"/>
    </source>
</evidence>
<accession>A0A916VBL7</accession>
<dbReference type="EMBL" id="BLYI01000009">
    <property type="protein sequence ID" value="GFO84159.1"/>
    <property type="molecule type" value="Genomic_DNA"/>
</dbReference>
<sequence length="311" mass="35803">MADGYTDIPQNMSAIAPYVTVDRKTITEQILNHERCFFYDACSFQRHANLKPGDAEYLLRYIRFKDGVVIITRCILMELAARKGVLDQRYVKYIKHVKDAGIMILIIYEEDLFSIMETCFSTNIVINQYLSWAVRMAAGPVSTITEMLEENQIIYNQLIRGRNLNQKNVYQCFFKTMREKKESGDNLGEELLAVCLHILSHIPGEKDGKFCVITDDKGAASKIDLLLKKTAKQYKGKKVIIFSTPKFVQTLYRENILREKDKIEAILKTGVSGNIKILGMRIFDLRRKEISMSVSELTDYIMQPDGIHIIF</sequence>
<comment type="caution">
    <text evidence="1">The sequence shown here is derived from an EMBL/GenBank/DDBJ whole genome shotgun (WGS) entry which is preliminary data.</text>
</comment>
<protein>
    <submittedName>
        <fullName evidence="1">Uncharacterized protein</fullName>
    </submittedName>
</protein>
<name>A0A916VBL7_9FIRM</name>
<gene>
    <name evidence="1" type="ORF">ANBU17_05060</name>
</gene>
<reference evidence="1" key="1">
    <citation type="submission" date="2020-06" db="EMBL/GenBank/DDBJ databases">
        <title>Characterization of fructooligosaccharide metabolism and fructooligosaccharide-degrading enzymes in human commensal butyrate producers.</title>
        <authorList>
            <person name="Tanno H."/>
            <person name="Fujii T."/>
            <person name="Hirano K."/>
            <person name="Maeno S."/>
            <person name="Tonozuka T."/>
            <person name="Sakamoto M."/>
            <person name="Ohkuma M."/>
            <person name="Tochio T."/>
            <person name="Endo A."/>
        </authorList>
    </citation>
    <scope>NUCLEOTIDE SEQUENCE</scope>
    <source>
        <strain evidence="1">JCM 17466</strain>
    </source>
</reference>
<evidence type="ECO:0000313" key="2">
    <source>
        <dbReference type="Proteomes" id="UP000613208"/>
    </source>
</evidence>
<dbReference type="AlphaFoldDB" id="A0A916VBL7"/>
<proteinExistence type="predicted"/>
<keyword evidence="2" id="KW-1185">Reference proteome</keyword>
<dbReference type="Proteomes" id="UP000613208">
    <property type="component" value="Unassembled WGS sequence"/>
</dbReference>
<dbReference type="RefSeq" id="WP_201309898.1">
    <property type="nucleotide sequence ID" value="NZ_BLYI01000009.1"/>
</dbReference>
<organism evidence="1 2">
    <name type="scientific">Anaerostipes butyraticus</name>
    <dbReference type="NCBI Taxonomy" id="645466"/>
    <lineage>
        <taxon>Bacteria</taxon>
        <taxon>Bacillati</taxon>
        <taxon>Bacillota</taxon>
        <taxon>Clostridia</taxon>
        <taxon>Lachnospirales</taxon>
        <taxon>Lachnospiraceae</taxon>
        <taxon>Anaerostipes</taxon>
    </lineage>
</organism>